<feature type="non-terminal residue" evidence="2">
    <location>
        <position position="574"/>
    </location>
</feature>
<comment type="caution">
    <text evidence="2">The sequence shown here is derived from an EMBL/GenBank/DDBJ whole genome shotgun (WGS) entry which is preliminary data.</text>
</comment>
<feature type="chain" id="PRO_5045556362" evidence="1">
    <location>
        <begin position="20"/>
        <end position="574"/>
    </location>
</feature>
<sequence>MKKITLSVILLFLSGMLFSQSINVNTTSYTVPQLIQNVLIDSPCAQVSNFLTQGNCGVGYFSYGGPSSGFAFQDGVIIRCGNAINSSGSFTGSNMSSVCSGTGDAELLAISQANGNTGSINDASFVKFNFTPFTDNFSFNFVFASNEYGTYQCTFGDVFAFILTDITAGTPPQNLAVIPGTSTPVSVTNIRNNTHNGGCPSVNPAFFDVYSPSLPAANTAMNMMGYTVPMTASATVIPNHNYTIKLVIGDYNDTAFDSAVFIEGGSFNVGVANLTYPIGLGGAYTQDMLVSNGQAICPGETRALNTGLNAANFDFVWTLNGANLNIDAPSIIVSQPGTYCVSASVTGGGSCSQTDCIVVEYFTGFDINEAPGDQYVCSSPVNLTVYDNLILGTQDPAIHEVQYYYTMADAQAENNPITAPIPLALGSSIPIVAKVINIFAACPEYANFNVVHVSANTVAAASTTPSLCLGASLVPTVTHATTGATGIGAATGLPAGVTASWSGNVITISGIPSAIGTFNYTIPLTGGCGTANATGTIIVTPGDTVTAASSTPTLCVNTVLTAITHTTTGATGIG</sequence>
<dbReference type="InterPro" id="IPR049804">
    <property type="entry name" value="Choice_anch_L"/>
</dbReference>
<feature type="signal peptide" evidence="1">
    <location>
        <begin position="1"/>
        <end position="19"/>
    </location>
</feature>
<protein>
    <submittedName>
        <fullName evidence="2">Choice-of-anchor L domain-containing protein</fullName>
    </submittedName>
</protein>
<keyword evidence="1" id="KW-0732">Signal</keyword>
<dbReference type="EMBL" id="JACRUN010000005">
    <property type="protein sequence ID" value="MBC5835261.1"/>
    <property type="molecule type" value="Genomic_DNA"/>
</dbReference>
<proteinExistence type="predicted"/>
<organism evidence="2 3">
    <name type="scientific">Flavobacterium bernardetii</name>
    <dbReference type="NCBI Taxonomy" id="2813823"/>
    <lineage>
        <taxon>Bacteria</taxon>
        <taxon>Pseudomonadati</taxon>
        <taxon>Bacteroidota</taxon>
        <taxon>Flavobacteriia</taxon>
        <taxon>Flavobacteriales</taxon>
        <taxon>Flavobacteriaceae</taxon>
        <taxon>Flavobacterium</taxon>
    </lineage>
</organism>
<dbReference type="RefSeq" id="WP_187003019.1">
    <property type="nucleotide sequence ID" value="NZ_JAANOQ010000011.1"/>
</dbReference>
<dbReference type="Proteomes" id="UP000605990">
    <property type="component" value="Unassembled WGS sequence"/>
</dbReference>
<name>A0ABR7IZP6_9FLAO</name>
<reference evidence="2 3" key="1">
    <citation type="submission" date="2020-08" db="EMBL/GenBank/DDBJ databases">
        <title>Description of novel Flavobacterium F-408 isolate.</title>
        <authorList>
            <person name="Saticioglu I.B."/>
            <person name="Duman M."/>
            <person name="Altun S."/>
        </authorList>
    </citation>
    <scope>NUCLEOTIDE SEQUENCE [LARGE SCALE GENOMIC DNA]</scope>
    <source>
        <strain evidence="2 3">F-408</strain>
    </source>
</reference>
<evidence type="ECO:0000313" key="2">
    <source>
        <dbReference type="EMBL" id="MBC5835261.1"/>
    </source>
</evidence>
<keyword evidence="3" id="KW-1185">Reference proteome</keyword>
<dbReference type="NCBIfam" id="NF038133">
    <property type="entry name" value="choice_anch_L"/>
    <property type="match status" value="1"/>
</dbReference>
<evidence type="ECO:0000256" key="1">
    <source>
        <dbReference type="SAM" id="SignalP"/>
    </source>
</evidence>
<gene>
    <name evidence="2" type="ORF">H8R27_10220</name>
</gene>
<accession>A0ABR7IZP6</accession>
<evidence type="ECO:0000313" key="3">
    <source>
        <dbReference type="Proteomes" id="UP000605990"/>
    </source>
</evidence>